<evidence type="ECO:0000313" key="3">
    <source>
        <dbReference type="Proteomes" id="UP001589894"/>
    </source>
</evidence>
<reference evidence="2 3" key="1">
    <citation type="submission" date="2024-09" db="EMBL/GenBank/DDBJ databases">
        <authorList>
            <person name="Sun Q."/>
            <person name="Mori K."/>
        </authorList>
    </citation>
    <scope>NUCLEOTIDE SEQUENCE [LARGE SCALE GENOMIC DNA]</scope>
    <source>
        <strain evidence="2 3">TBRC 2205</strain>
    </source>
</reference>
<sequence>MPDPDGRTAPHGRAAPDRPAALSGPQLRATAGFIAAQQRPDGGIPSTADGPLDPWDHVESAMALSASGLRAEAERAYAYSARTQRPDGSWPMLVRGDVVEDPAADTNQCAYLAVGVWHHYLVTRDRGFLDAMWPTVRRLTEFVLAAQRPTGELAWAVNRRGQTEDFALLTGSASAVQSVHSASLIAGTVGADPRPWHAAAARLAHAVRHHPGRFADRSRWSMDWYYPVLGGACRGGAARQRLADGWDTFVWPAWGVRCVADRPWVTVAETCELVLALDAVGDPRAHRLFRDVQRLRDPDGGYQMGYVVDDRVAWPDERPTWTAAAVLLAADALSRTSPGAAVFADAGAMARAARTPVAGCGCPPDAEPRYDLAGQGVAP</sequence>
<dbReference type="Proteomes" id="UP001589894">
    <property type="component" value="Unassembled WGS sequence"/>
</dbReference>
<evidence type="ECO:0000256" key="1">
    <source>
        <dbReference type="SAM" id="MobiDB-lite"/>
    </source>
</evidence>
<protein>
    <submittedName>
        <fullName evidence="2">Prenyltransferase</fullName>
    </submittedName>
</protein>
<dbReference type="Gene3D" id="1.50.10.10">
    <property type="match status" value="1"/>
</dbReference>
<keyword evidence="3" id="KW-1185">Reference proteome</keyword>
<accession>A0ABV6P5M8</accession>
<dbReference type="RefSeq" id="WP_377343161.1">
    <property type="nucleotide sequence ID" value="NZ_JBHLUE010000026.1"/>
</dbReference>
<feature type="region of interest" description="Disordered" evidence="1">
    <location>
        <begin position="1"/>
        <end position="53"/>
    </location>
</feature>
<dbReference type="InterPro" id="IPR012341">
    <property type="entry name" value="6hp_glycosidase-like_sf"/>
</dbReference>
<comment type="caution">
    <text evidence="2">The sequence shown here is derived from an EMBL/GenBank/DDBJ whole genome shotgun (WGS) entry which is preliminary data.</text>
</comment>
<dbReference type="InterPro" id="IPR008928">
    <property type="entry name" value="6-hairpin_glycosidase_sf"/>
</dbReference>
<evidence type="ECO:0000313" key="2">
    <source>
        <dbReference type="EMBL" id="MFC0567817.1"/>
    </source>
</evidence>
<dbReference type="SUPFAM" id="SSF48208">
    <property type="entry name" value="Six-hairpin glycosidases"/>
    <property type="match status" value="1"/>
</dbReference>
<gene>
    <name evidence="2" type="ORF">ACFFHU_27210</name>
</gene>
<dbReference type="EMBL" id="JBHLUE010000026">
    <property type="protein sequence ID" value="MFC0567817.1"/>
    <property type="molecule type" value="Genomic_DNA"/>
</dbReference>
<proteinExistence type="predicted"/>
<name>A0ABV6P5M8_9ACTN</name>
<organism evidence="2 3">
    <name type="scientific">Plantactinospora siamensis</name>
    <dbReference type="NCBI Taxonomy" id="555372"/>
    <lineage>
        <taxon>Bacteria</taxon>
        <taxon>Bacillati</taxon>
        <taxon>Actinomycetota</taxon>
        <taxon>Actinomycetes</taxon>
        <taxon>Micromonosporales</taxon>
        <taxon>Micromonosporaceae</taxon>
        <taxon>Plantactinospora</taxon>
    </lineage>
</organism>